<dbReference type="RefSeq" id="WP_148751798.1">
    <property type="nucleotide sequence ID" value="NZ_VSSR01000023.1"/>
</dbReference>
<reference evidence="2 3" key="1">
    <citation type="submission" date="2019-08" db="EMBL/GenBank/DDBJ databases">
        <title>Bradyrhizobium hipponensis sp. nov., a rhizobium isolated from a Lupinus angustifolius root nodule in Tunisia.</title>
        <authorList>
            <person name="Off K."/>
            <person name="Rejili M."/>
            <person name="Mars M."/>
            <person name="Brachmann A."/>
            <person name="Marin M."/>
        </authorList>
    </citation>
    <scope>NUCLEOTIDE SEQUENCE [LARGE SCALE GENOMIC DNA]</scope>
    <source>
        <strain evidence="2 3">CTAW11</strain>
    </source>
</reference>
<keyword evidence="1" id="KW-0472">Membrane</keyword>
<proteinExistence type="predicted"/>
<keyword evidence="1" id="KW-0812">Transmembrane</keyword>
<keyword evidence="1" id="KW-1133">Transmembrane helix</keyword>
<feature type="transmembrane region" description="Helical" evidence="1">
    <location>
        <begin position="165"/>
        <end position="186"/>
    </location>
</feature>
<organism evidence="2 3">
    <name type="scientific">Bradyrhizobium cytisi</name>
    <dbReference type="NCBI Taxonomy" id="515489"/>
    <lineage>
        <taxon>Bacteria</taxon>
        <taxon>Pseudomonadati</taxon>
        <taxon>Pseudomonadota</taxon>
        <taxon>Alphaproteobacteria</taxon>
        <taxon>Hyphomicrobiales</taxon>
        <taxon>Nitrobacteraceae</taxon>
        <taxon>Bradyrhizobium</taxon>
    </lineage>
</organism>
<comment type="caution">
    <text evidence="2">The sequence shown here is derived from an EMBL/GenBank/DDBJ whole genome shotgun (WGS) entry which is preliminary data.</text>
</comment>
<accession>A0A5S4WQJ7</accession>
<keyword evidence="3" id="KW-1185">Reference proteome</keyword>
<dbReference type="OrthoDB" id="8234720at2"/>
<dbReference type="EMBL" id="VSSR01000023">
    <property type="protein sequence ID" value="TYL84324.1"/>
    <property type="molecule type" value="Genomic_DNA"/>
</dbReference>
<sequence>MKLSDNTLRRFISAAQYLEAEGITELPSGARMPVAAVERVARIAAREPERRQQLLKDVAEGRLTIVQLRGMLKKNSKTAARRRRASILEEPLEERALAALEARGVLKRSDAVLATFQGLDQWSYFDSHTKPALIILLSRDRRIIVMDDRSIGGTAASFIRQRREFLRNILAGVGLYDLVLVFASIWHEDIGKLVCAMRPEMRQRIILLGPEA</sequence>
<protein>
    <submittedName>
        <fullName evidence="2">Uncharacterized protein</fullName>
    </submittedName>
</protein>
<dbReference type="AlphaFoldDB" id="A0A5S4WQJ7"/>
<evidence type="ECO:0000256" key="1">
    <source>
        <dbReference type="SAM" id="Phobius"/>
    </source>
</evidence>
<gene>
    <name evidence="2" type="ORF">FXB38_15895</name>
</gene>
<evidence type="ECO:0000313" key="2">
    <source>
        <dbReference type="EMBL" id="TYL84324.1"/>
    </source>
</evidence>
<evidence type="ECO:0000313" key="3">
    <source>
        <dbReference type="Proteomes" id="UP000324853"/>
    </source>
</evidence>
<name>A0A5S4WQJ7_9BRAD</name>
<dbReference type="Proteomes" id="UP000324853">
    <property type="component" value="Unassembled WGS sequence"/>
</dbReference>